<evidence type="ECO:0000313" key="1">
    <source>
        <dbReference type="EMBL" id="GGF16610.1"/>
    </source>
</evidence>
<organism evidence="1 2">
    <name type="scientific">Subtercola lobariae</name>
    <dbReference type="NCBI Taxonomy" id="1588641"/>
    <lineage>
        <taxon>Bacteria</taxon>
        <taxon>Bacillati</taxon>
        <taxon>Actinomycetota</taxon>
        <taxon>Actinomycetes</taxon>
        <taxon>Micrococcales</taxon>
        <taxon>Microbacteriaceae</taxon>
        <taxon>Subtercola</taxon>
    </lineage>
</organism>
<reference evidence="1 2" key="1">
    <citation type="journal article" date="2014" name="Int. J. Syst. Evol. Microbiol.">
        <title>Complete genome sequence of Corynebacterium casei LMG S-19264T (=DSM 44701T), isolated from a smear-ripened cheese.</title>
        <authorList>
            <consortium name="US DOE Joint Genome Institute (JGI-PGF)"/>
            <person name="Walter F."/>
            <person name="Albersmeier A."/>
            <person name="Kalinowski J."/>
            <person name="Ruckert C."/>
        </authorList>
    </citation>
    <scope>NUCLEOTIDE SEQUENCE [LARGE SCALE GENOMIC DNA]</scope>
    <source>
        <strain evidence="1 2">CGMCC 1.12976</strain>
    </source>
</reference>
<protein>
    <recommendedName>
        <fullName evidence="3">Adhesin domain-containing protein</fullName>
    </recommendedName>
</protein>
<dbReference type="AlphaFoldDB" id="A0A917B2E1"/>
<dbReference type="Proteomes" id="UP000598775">
    <property type="component" value="Unassembled WGS sequence"/>
</dbReference>
<evidence type="ECO:0000313" key="2">
    <source>
        <dbReference type="Proteomes" id="UP000598775"/>
    </source>
</evidence>
<proteinExistence type="predicted"/>
<sequence length="284" mass="29861">MALEKWLVSEPKVIDLDLVRSVKISLIGGKIDIIGHDEPGARVEVHSVSGKDLKVQIDGDHLEIDHPQLRWDNFIDVFASFRGTAKTDVSLLVPREVALKFGVVSASALISGLTSSVKINSVNGDVVIDGVTGDLEINTVNGEISVSDHRGDVSAKTVSGDITVSGEVAKFSADGVAANVFVDLDGTVDTIDNNTVSGGFTVRFDDTLGARYNVNTVSGVLSLDGSVFRGIYGKGKNFTTGSLNGRFAEVHANSVAGDITAVRRSAAAQAYENPAYETPAEATA</sequence>
<dbReference type="RefSeq" id="WP_188673946.1">
    <property type="nucleotide sequence ID" value="NZ_BMGP01000001.1"/>
</dbReference>
<dbReference type="EMBL" id="BMGP01000001">
    <property type="protein sequence ID" value="GGF16610.1"/>
    <property type="molecule type" value="Genomic_DNA"/>
</dbReference>
<gene>
    <name evidence="1" type="ORF">GCM10011399_07990</name>
</gene>
<name>A0A917B2E1_9MICO</name>
<accession>A0A917B2E1</accession>
<keyword evidence="2" id="KW-1185">Reference proteome</keyword>
<evidence type="ECO:0008006" key="3">
    <source>
        <dbReference type="Google" id="ProtNLM"/>
    </source>
</evidence>
<comment type="caution">
    <text evidence="1">The sequence shown here is derived from an EMBL/GenBank/DDBJ whole genome shotgun (WGS) entry which is preliminary data.</text>
</comment>